<dbReference type="RefSeq" id="WP_137338781.1">
    <property type="nucleotide sequence ID" value="NZ_BSQH01000018.1"/>
</dbReference>
<gene>
    <name evidence="3" type="ORF">FDK13_04415</name>
</gene>
<proteinExistence type="predicted"/>
<feature type="domain" description="Secretion system C-terminal sorting" evidence="2">
    <location>
        <begin position="46"/>
        <end position="110"/>
    </location>
</feature>
<name>A0A4U6D914_9BACT</name>
<dbReference type="InterPro" id="IPR026444">
    <property type="entry name" value="Secre_tail"/>
</dbReference>
<comment type="caution">
    <text evidence="3">The sequence shown here is derived from an EMBL/GenBank/DDBJ whole genome shotgun (WGS) entry which is preliminary data.</text>
</comment>
<dbReference type="OrthoDB" id="961604at2"/>
<evidence type="ECO:0000256" key="1">
    <source>
        <dbReference type="SAM" id="SignalP"/>
    </source>
</evidence>
<dbReference type="Gene3D" id="2.60.40.3080">
    <property type="match status" value="1"/>
</dbReference>
<dbReference type="EMBL" id="SZVO01000002">
    <property type="protein sequence ID" value="TKT93105.1"/>
    <property type="molecule type" value="Genomic_DNA"/>
</dbReference>
<sequence>MKTSFNSAIITILLAITTIFSANAEDKEVKKVTGFDSGIYASKDGKIKINIDKYNNASTAILLQDSKGKIIYSETAGRNAKKLRREIDVNELKSGDYILEISSKGEKQTKVLQLTEKTTERAVTVN</sequence>
<organism evidence="3 4">
    <name type="scientific">Dyadobacter frigoris</name>
    <dbReference type="NCBI Taxonomy" id="2576211"/>
    <lineage>
        <taxon>Bacteria</taxon>
        <taxon>Pseudomonadati</taxon>
        <taxon>Bacteroidota</taxon>
        <taxon>Cytophagia</taxon>
        <taxon>Cytophagales</taxon>
        <taxon>Spirosomataceae</taxon>
        <taxon>Dyadobacter</taxon>
    </lineage>
</organism>
<evidence type="ECO:0000313" key="3">
    <source>
        <dbReference type="EMBL" id="TKT93105.1"/>
    </source>
</evidence>
<dbReference type="AlphaFoldDB" id="A0A4U6D914"/>
<accession>A0A4U6D914</accession>
<keyword evidence="1" id="KW-0732">Signal</keyword>
<dbReference type="Pfam" id="PF18962">
    <property type="entry name" value="Por_Secre_tail"/>
    <property type="match status" value="1"/>
</dbReference>
<evidence type="ECO:0000313" key="4">
    <source>
        <dbReference type="Proteomes" id="UP000304900"/>
    </source>
</evidence>
<keyword evidence="4" id="KW-1185">Reference proteome</keyword>
<dbReference type="Proteomes" id="UP000304900">
    <property type="component" value="Unassembled WGS sequence"/>
</dbReference>
<feature type="signal peptide" evidence="1">
    <location>
        <begin position="1"/>
        <end position="24"/>
    </location>
</feature>
<reference evidence="3 4" key="1">
    <citation type="submission" date="2019-05" db="EMBL/GenBank/DDBJ databases">
        <title>Dyadobacter AR-3-8 sp. nov., isolated from arctic soil.</title>
        <authorList>
            <person name="Chaudhary D.K."/>
        </authorList>
    </citation>
    <scope>NUCLEOTIDE SEQUENCE [LARGE SCALE GENOMIC DNA]</scope>
    <source>
        <strain evidence="3 4">AR-3-8</strain>
    </source>
</reference>
<feature type="chain" id="PRO_5020753028" description="Secretion system C-terminal sorting domain-containing protein" evidence="1">
    <location>
        <begin position="25"/>
        <end position="126"/>
    </location>
</feature>
<evidence type="ECO:0000259" key="2">
    <source>
        <dbReference type="Pfam" id="PF18962"/>
    </source>
</evidence>
<protein>
    <recommendedName>
        <fullName evidence="2">Secretion system C-terminal sorting domain-containing protein</fullName>
    </recommendedName>
</protein>